<comment type="caution">
    <text evidence="1">The sequence shown here is derived from an EMBL/GenBank/DDBJ whole genome shotgun (WGS) entry which is preliminary data.</text>
</comment>
<dbReference type="Proteomes" id="UP000265520">
    <property type="component" value="Unassembled WGS sequence"/>
</dbReference>
<proteinExistence type="predicted"/>
<protein>
    <submittedName>
        <fullName evidence="1">LETM1 and EF-hand domain-containing protein 1 mitochondrial-like</fullName>
    </submittedName>
</protein>
<name>A0A392SH47_9FABA</name>
<reference evidence="1 2" key="1">
    <citation type="journal article" date="2018" name="Front. Plant Sci.">
        <title>Red Clover (Trifolium pratense) and Zigzag Clover (T. medium) - A Picture of Genomic Similarities and Differences.</title>
        <authorList>
            <person name="Dluhosova J."/>
            <person name="Istvanek J."/>
            <person name="Nedelnik J."/>
            <person name="Repkova J."/>
        </authorList>
    </citation>
    <scope>NUCLEOTIDE SEQUENCE [LARGE SCALE GENOMIC DNA]</scope>
    <source>
        <strain evidence="2">cv. 10/8</strain>
        <tissue evidence="1">Leaf</tissue>
    </source>
</reference>
<accession>A0A392SH47</accession>
<keyword evidence="2" id="KW-1185">Reference proteome</keyword>
<dbReference type="AlphaFoldDB" id="A0A392SH47"/>
<evidence type="ECO:0000313" key="1">
    <source>
        <dbReference type="EMBL" id="MCI47504.1"/>
    </source>
</evidence>
<sequence length="38" mass="4251">MPDEVVDTVGVTALPSGDSVSDKKRKLEYLEMQEELIK</sequence>
<dbReference type="EMBL" id="LXQA010373258">
    <property type="protein sequence ID" value="MCI47504.1"/>
    <property type="molecule type" value="Genomic_DNA"/>
</dbReference>
<feature type="non-terminal residue" evidence="1">
    <location>
        <position position="38"/>
    </location>
</feature>
<evidence type="ECO:0000313" key="2">
    <source>
        <dbReference type="Proteomes" id="UP000265520"/>
    </source>
</evidence>
<organism evidence="1 2">
    <name type="scientific">Trifolium medium</name>
    <dbReference type="NCBI Taxonomy" id="97028"/>
    <lineage>
        <taxon>Eukaryota</taxon>
        <taxon>Viridiplantae</taxon>
        <taxon>Streptophyta</taxon>
        <taxon>Embryophyta</taxon>
        <taxon>Tracheophyta</taxon>
        <taxon>Spermatophyta</taxon>
        <taxon>Magnoliopsida</taxon>
        <taxon>eudicotyledons</taxon>
        <taxon>Gunneridae</taxon>
        <taxon>Pentapetalae</taxon>
        <taxon>rosids</taxon>
        <taxon>fabids</taxon>
        <taxon>Fabales</taxon>
        <taxon>Fabaceae</taxon>
        <taxon>Papilionoideae</taxon>
        <taxon>50 kb inversion clade</taxon>
        <taxon>NPAAA clade</taxon>
        <taxon>Hologalegina</taxon>
        <taxon>IRL clade</taxon>
        <taxon>Trifolieae</taxon>
        <taxon>Trifolium</taxon>
    </lineage>
</organism>